<comment type="caution">
    <text evidence="3">The sequence shown here is derived from an EMBL/GenBank/DDBJ whole genome shotgun (WGS) entry which is preliminary data.</text>
</comment>
<evidence type="ECO:0000313" key="3">
    <source>
        <dbReference type="EMBL" id="NMI00885.1"/>
    </source>
</evidence>
<evidence type="ECO:0000256" key="2">
    <source>
        <dbReference type="SAM" id="Phobius"/>
    </source>
</evidence>
<proteinExistence type="predicted"/>
<feature type="compositionally biased region" description="Low complexity" evidence="1">
    <location>
        <begin position="80"/>
        <end position="109"/>
    </location>
</feature>
<name>A0ABX1SH35_9PSEU</name>
<keyword evidence="2" id="KW-1133">Transmembrane helix</keyword>
<evidence type="ECO:0000256" key="1">
    <source>
        <dbReference type="SAM" id="MobiDB-lite"/>
    </source>
</evidence>
<evidence type="ECO:0000313" key="4">
    <source>
        <dbReference type="Proteomes" id="UP000820669"/>
    </source>
</evidence>
<dbReference type="Proteomes" id="UP000820669">
    <property type="component" value="Unassembled WGS sequence"/>
</dbReference>
<feature type="compositionally biased region" description="Low complexity" evidence="1">
    <location>
        <begin position="120"/>
        <end position="150"/>
    </location>
</feature>
<evidence type="ECO:0008006" key="5">
    <source>
        <dbReference type="Google" id="ProtNLM"/>
    </source>
</evidence>
<keyword evidence="2" id="KW-0472">Membrane</keyword>
<protein>
    <recommendedName>
        <fullName evidence="5">Membrane protein ArfC</fullName>
    </recommendedName>
</protein>
<accession>A0ABX1SH35</accession>
<feature type="region of interest" description="Disordered" evidence="1">
    <location>
        <begin position="34"/>
        <end position="234"/>
    </location>
</feature>
<organism evidence="3 4">
    <name type="scientific">Pseudonocardia acidicola</name>
    <dbReference type="NCBI Taxonomy" id="2724939"/>
    <lineage>
        <taxon>Bacteria</taxon>
        <taxon>Bacillati</taxon>
        <taxon>Actinomycetota</taxon>
        <taxon>Actinomycetes</taxon>
        <taxon>Pseudonocardiales</taxon>
        <taxon>Pseudonocardiaceae</taxon>
        <taxon>Pseudonocardia</taxon>
    </lineage>
</organism>
<feature type="transmembrane region" description="Helical" evidence="2">
    <location>
        <begin position="12"/>
        <end position="29"/>
    </location>
</feature>
<feature type="compositionally biased region" description="Low complexity" evidence="1">
    <location>
        <begin position="172"/>
        <end position="199"/>
    </location>
</feature>
<dbReference type="RefSeq" id="WP_169384348.1">
    <property type="nucleotide sequence ID" value="NZ_JAAXLA010000067.1"/>
</dbReference>
<gene>
    <name evidence="3" type="ORF">HF526_26800</name>
</gene>
<keyword evidence="2" id="KW-0812">Transmembrane</keyword>
<sequence>MANESTSPRRRWWLLLLAVTGTVVWVLSLRRAGRGPGALDDARPAPRSLTVVPPAGGPAAGPADVSRRRTLHAVGGSDDTGASAAPVRAAAASTGRPGRAPAAAERPAPVTTPLASAPRTASASVTPAPVTAPGAPATPKATAPAKPVSAEPAADANPVGAEPAADANPVGAEPAADAEPVSAEPAPPTETAEPVAVPAEPAPATEPGPAVEVSSYGPGSALPLPDGSAPSAEYTIKGNATSMLFHTPSSPYFGRTKAEAWFRTPEDARRAGFTEWTRKPRRSG</sequence>
<dbReference type="EMBL" id="JAAXLA010000067">
    <property type="protein sequence ID" value="NMI00885.1"/>
    <property type="molecule type" value="Genomic_DNA"/>
</dbReference>
<reference evidence="3 4" key="1">
    <citation type="submission" date="2020-04" db="EMBL/GenBank/DDBJ databases">
        <authorList>
            <person name="Klaysubun C."/>
            <person name="Duangmal K."/>
            <person name="Lipun K."/>
        </authorList>
    </citation>
    <scope>NUCLEOTIDE SEQUENCE [LARGE SCALE GENOMIC DNA]</scope>
    <source>
        <strain evidence="3 4">K10HN5</strain>
    </source>
</reference>
<keyword evidence="4" id="KW-1185">Reference proteome</keyword>